<dbReference type="PANTHER" id="PTHR11890">
    <property type="entry name" value="INTERLEUKIN-1 RECEPTOR FAMILY MEMBER"/>
    <property type="match status" value="1"/>
</dbReference>
<dbReference type="SUPFAM" id="SSF48726">
    <property type="entry name" value="Immunoglobulin"/>
    <property type="match status" value="1"/>
</dbReference>
<accession>A0A3B5M1V2</accession>
<proteinExistence type="predicted"/>
<keyword evidence="2" id="KW-0325">Glycoprotein</keyword>
<feature type="chain" id="PRO_5017308637" description="Ig-like domain-containing protein" evidence="4">
    <location>
        <begin position="23"/>
        <end position="217"/>
    </location>
</feature>
<protein>
    <recommendedName>
        <fullName evidence="5">Ig-like domain-containing protein</fullName>
    </recommendedName>
</protein>
<keyword evidence="4" id="KW-0732">Signal</keyword>
<dbReference type="Gene3D" id="2.60.40.10">
    <property type="entry name" value="Immunoglobulins"/>
    <property type="match status" value="1"/>
</dbReference>
<dbReference type="PROSITE" id="PS50835">
    <property type="entry name" value="IG_LIKE"/>
    <property type="match status" value="1"/>
</dbReference>
<dbReference type="Proteomes" id="UP000261380">
    <property type="component" value="Unplaced"/>
</dbReference>
<evidence type="ECO:0000256" key="4">
    <source>
        <dbReference type="SAM" id="SignalP"/>
    </source>
</evidence>
<dbReference type="InterPro" id="IPR015621">
    <property type="entry name" value="IL-1_rcpt_fam"/>
</dbReference>
<organism evidence="6 7">
    <name type="scientific">Xiphophorus couchianus</name>
    <name type="common">Monterrey platyfish</name>
    <dbReference type="NCBI Taxonomy" id="32473"/>
    <lineage>
        <taxon>Eukaryota</taxon>
        <taxon>Metazoa</taxon>
        <taxon>Chordata</taxon>
        <taxon>Craniata</taxon>
        <taxon>Vertebrata</taxon>
        <taxon>Euteleostomi</taxon>
        <taxon>Actinopterygii</taxon>
        <taxon>Neopterygii</taxon>
        <taxon>Teleostei</taxon>
        <taxon>Neoteleostei</taxon>
        <taxon>Acanthomorphata</taxon>
        <taxon>Ovalentaria</taxon>
        <taxon>Atherinomorphae</taxon>
        <taxon>Cyprinodontiformes</taxon>
        <taxon>Poeciliidae</taxon>
        <taxon>Poeciliinae</taxon>
        <taxon>Xiphophorus</taxon>
    </lineage>
</organism>
<dbReference type="InterPro" id="IPR036179">
    <property type="entry name" value="Ig-like_dom_sf"/>
</dbReference>
<evidence type="ECO:0000256" key="3">
    <source>
        <dbReference type="ARBA" id="ARBA00023319"/>
    </source>
</evidence>
<reference evidence="6" key="1">
    <citation type="submission" date="2025-08" db="UniProtKB">
        <authorList>
            <consortium name="Ensembl"/>
        </authorList>
    </citation>
    <scope>IDENTIFICATION</scope>
</reference>
<name>A0A3B5M1V2_9TELE</name>
<dbReference type="GeneTree" id="ENSGT01150000286976"/>
<dbReference type="PANTHER" id="PTHR11890:SF20">
    <property type="entry name" value="INTERLEUKIN-1 RECEPTOR ACCESSORY PROTEIN"/>
    <property type="match status" value="1"/>
</dbReference>
<dbReference type="Ensembl" id="ENSXCOT00000017603.1">
    <property type="protein sequence ID" value="ENSXCOP00000017382.1"/>
    <property type="gene ID" value="ENSXCOG00000013103.1"/>
</dbReference>
<evidence type="ECO:0000256" key="1">
    <source>
        <dbReference type="ARBA" id="ARBA00023157"/>
    </source>
</evidence>
<reference evidence="6" key="2">
    <citation type="submission" date="2025-09" db="UniProtKB">
        <authorList>
            <consortium name="Ensembl"/>
        </authorList>
    </citation>
    <scope>IDENTIFICATION</scope>
</reference>
<keyword evidence="7" id="KW-1185">Reference proteome</keyword>
<evidence type="ECO:0000256" key="2">
    <source>
        <dbReference type="ARBA" id="ARBA00023180"/>
    </source>
</evidence>
<evidence type="ECO:0000313" key="7">
    <source>
        <dbReference type="Proteomes" id="UP000261380"/>
    </source>
</evidence>
<dbReference type="InterPro" id="IPR013783">
    <property type="entry name" value="Ig-like_fold"/>
</dbReference>
<dbReference type="AlphaFoldDB" id="A0A3B5M1V2"/>
<keyword evidence="3" id="KW-0393">Immunoglobulin domain</keyword>
<sequence length="217" mass="24981">MDGVVGRLWFCMSLLGSPHSAAVLVLDGEAGWVSCPLFSHPAVYNYTTAQSAGHDLVWYRLLDGHDLEQPIPYSSRVSRERERLWLQPAVANDTGQYICMLRTCPCFRTAFPSELQARVFSEKRKKESKWKQSEAKTNQQHKVLPGFWVTARFCFLAAQKTTRRFSFLYSDVHLTCRGQLPFIIDKPEREIWWTVDGKRVERVLNQTNKPTGSQPNQ</sequence>
<evidence type="ECO:0000313" key="6">
    <source>
        <dbReference type="Ensembl" id="ENSXCOP00000017382.1"/>
    </source>
</evidence>
<keyword evidence="1" id="KW-1015">Disulfide bond</keyword>
<feature type="domain" description="Ig-like" evidence="5">
    <location>
        <begin position="18"/>
        <end position="121"/>
    </location>
</feature>
<feature type="signal peptide" evidence="4">
    <location>
        <begin position="1"/>
        <end position="22"/>
    </location>
</feature>
<evidence type="ECO:0000259" key="5">
    <source>
        <dbReference type="PROSITE" id="PS50835"/>
    </source>
</evidence>
<dbReference type="InterPro" id="IPR007110">
    <property type="entry name" value="Ig-like_dom"/>
</dbReference>